<feature type="signal peptide" evidence="1">
    <location>
        <begin position="1"/>
        <end position="24"/>
    </location>
</feature>
<name>A0A7X5HVR7_9FIRM</name>
<dbReference type="Pfam" id="PF11518">
    <property type="entry name" value="DUF3221"/>
    <property type="match status" value="1"/>
</dbReference>
<evidence type="ECO:0000313" key="2">
    <source>
        <dbReference type="EMBL" id="NDL67568.1"/>
    </source>
</evidence>
<keyword evidence="3" id="KW-1185">Reference proteome</keyword>
<organism evidence="2 3">
    <name type="scientific">Anaerotalea alkaliphila</name>
    <dbReference type="NCBI Taxonomy" id="2662126"/>
    <lineage>
        <taxon>Bacteria</taxon>
        <taxon>Bacillati</taxon>
        <taxon>Bacillota</taxon>
        <taxon>Clostridia</taxon>
        <taxon>Eubacteriales</taxon>
        <taxon>Anaerotalea</taxon>
    </lineage>
</organism>
<evidence type="ECO:0000313" key="3">
    <source>
        <dbReference type="Proteomes" id="UP000461585"/>
    </source>
</evidence>
<dbReference type="RefSeq" id="WP_162370294.1">
    <property type="nucleotide sequence ID" value="NZ_JAAEEH010000016.1"/>
</dbReference>
<reference evidence="2 3" key="1">
    <citation type="submission" date="2020-01" db="EMBL/GenBank/DDBJ databases">
        <title>Anaeroalcalibacter tamaniensis gen. nov., sp. nov., moderately halophilic strictly anaerobic fermenter bacterium from mud volcano of Taman peninsula.</title>
        <authorList>
            <person name="Frolova A."/>
            <person name="Merkel A.Y."/>
            <person name="Slobodkin A.I."/>
        </authorList>
    </citation>
    <scope>NUCLEOTIDE SEQUENCE [LARGE SCALE GENOMIC DNA]</scope>
    <source>
        <strain evidence="2 3">F-3ap</strain>
    </source>
</reference>
<dbReference type="Proteomes" id="UP000461585">
    <property type="component" value="Unassembled WGS sequence"/>
</dbReference>
<sequence length="171" mass="18151">MKTITKISIIVCAAFLALAATGCAKGGKPDTEPGLTGHLMAREGGRILVIDTQAQDFSSTGGVDSFYNAIWFSNAPEDIPLGETVSVWFDAVAESYPGQSEAIHVEVVPSEKPPGADLTQAQALNLALTGPEYIQTSAVTSIAYEAETDLWTFGMQVLFEETAYTITVADE</sequence>
<proteinExistence type="predicted"/>
<dbReference type="InterPro" id="IPR021598">
    <property type="entry name" value="DUF3221"/>
</dbReference>
<feature type="chain" id="PRO_5039147874" evidence="1">
    <location>
        <begin position="25"/>
        <end position="171"/>
    </location>
</feature>
<evidence type="ECO:0000256" key="1">
    <source>
        <dbReference type="SAM" id="SignalP"/>
    </source>
</evidence>
<dbReference type="AlphaFoldDB" id="A0A7X5HVR7"/>
<protein>
    <submittedName>
        <fullName evidence="2">DUF3221 domain-containing protein</fullName>
    </submittedName>
</protein>
<accession>A0A7X5HVR7</accession>
<keyword evidence="1" id="KW-0732">Signal</keyword>
<comment type="caution">
    <text evidence="2">The sequence shown here is derived from an EMBL/GenBank/DDBJ whole genome shotgun (WGS) entry which is preliminary data.</text>
</comment>
<dbReference type="EMBL" id="JAAEEH010000016">
    <property type="protein sequence ID" value="NDL67568.1"/>
    <property type="molecule type" value="Genomic_DNA"/>
</dbReference>
<gene>
    <name evidence="2" type="ORF">GXN74_07395</name>
</gene>
<dbReference type="PROSITE" id="PS51257">
    <property type="entry name" value="PROKAR_LIPOPROTEIN"/>
    <property type="match status" value="1"/>
</dbReference>